<keyword evidence="2" id="KW-1185">Reference proteome</keyword>
<evidence type="ECO:0000313" key="1">
    <source>
        <dbReference type="EMBL" id="KAF2468361.1"/>
    </source>
</evidence>
<proteinExistence type="predicted"/>
<gene>
    <name evidence="1" type="ORF">BDR25DRAFT_56713</name>
</gene>
<reference evidence="1" key="1">
    <citation type="journal article" date="2020" name="Stud. Mycol.">
        <title>101 Dothideomycetes genomes: a test case for predicting lifestyles and emergence of pathogens.</title>
        <authorList>
            <person name="Haridas S."/>
            <person name="Albert R."/>
            <person name="Binder M."/>
            <person name="Bloem J."/>
            <person name="Labutti K."/>
            <person name="Salamov A."/>
            <person name="Andreopoulos B."/>
            <person name="Baker S."/>
            <person name="Barry K."/>
            <person name="Bills G."/>
            <person name="Bluhm B."/>
            <person name="Cannon C."/>
            <person name="Castanera R."/>
            <person name="Culley D."/>
            <person name="Daum C."/>
            <person name="Ezra D."/>
            <person name="Gonzalez J."/>
            <person name="Henrissat B."/>
            <person name="Kuo A."/>
            <person name="Liang C."/>
            <person name="Lipzen A."/>
            <person name="Lutzoni F."/>
            <person name="Magnuson J."/>
            <person name="Mondo S."/>
            <person name="Nolan M."/>
            <person name="Ohm R."/>
            <person name="Pangilinan J."/>
            <person name="Park H.-J."/>
            <person name="Ramirez L."/>
            <person name="Alfaro M."/>
            <person name="Sun H."/>
            <person name="Tritt A."/>
            <person name="Yoshinaga Y."/>
            <person name="Zwiers L.-H."/>
            <person name="Turgeon B."/>
            <person name="Goodwin S."/>
            <person name="Spatafora J."/>
            <person name="Crous P."/>
            <person name="Grigoriev I."/>
        </authorList>
    </citation>
    <scope>NUCLEOTIDE SEQUENCE</scope>
    <source>
        <strain evidence="1">ATCC 200398</strain>
    </source>
</reference>
<sequence length="156" mass="16765">MRLGFVLLSIVSVVCAVPAVSAGLAVVSNNSTDLFYLWSVGDTIGSRYTIVPSGGTYYEPLHRDSKSGGIALKMTKTPNGLFDGSPQQIFAYNLDGNTTWYDLSTVFGEPFKGNQLEVISDTGESIIWPSGTHPGGSQVKSTKSTDNIFFFVHSSK</sequence>
<dbReference type="EMBL" id="MU003516">
    <property type="protein sequence ID" value="KAF2468361.1"/>
    <property type="molecule type" value="Genomic_DNA"/>
</dbReference>
<organism evidence="1 2">
    <name type="scientific">Lindgomyces ingoldianus</name>
    <dbReference type="NCBI Taxonomy" id="673940"/>
    <lineage>
        <taxon>Eukaryota</taxon>
        <taxon>Fungi</taxon>
        <taxon>Dikarya</taxon>
        <taxon>Ascomycota</taxon>
        <taxon>Pezizomycotina</taxon>
        <taxon>Dothideomycetes</taxon>
        <taxon>Pleosporomycetidae</taxon>
        <taxon>Pleosporales</taxon>
        <taxon>Lindgomycetaceae</taxon>
        <taxon>Lindgomyces</taxon>
    </lineage>
</organism>
<evidence type="ECO:0000313" key="2">
    <source>
        <dbReference type="Proteomes" id="UP000799755"/>
    </source>
</evidence>
<dbReference type="Proteomes" id="UP000799755">
    <property type="component" value="Unassembled WGS sequence"/>
</dbReference>
<protein>
    <submittedName>
        <fullName evidence="1">BYS1 domain protein</fullName>
    </submittedName>
</protein>
<comment type="caution">
    <text evidence="1">The sequence shown here is derived from an EMBL/GenBank/DDBJ whole genome shotgun (WGS) entry which is preliminary data.</text>
</comment>
<accession>A0ACB6QN84</accession>
<name>A0ACB6QN84_9PLEO</name>